<evidence type="ECO:0000313" key="4">
    <source>
        <dbReference type="Proteomes" id="UP001180845"/>
    </source>
</evidence>
<sequence length="129" mass="13011">MRHEIPVMLAHGGGAVVNTSAGAGVKGFAGQAAYAATKHGVIGITKSAALDYASAGIRINAICPGIIDTAMIGRLTGDMREGRENVIAQEPIGRPGKPEEIAAAVLWLCSDEGGFATGHAMVVDGGQTA</sequence>
<dbReference type="GO" id="GO:0016491">
    <property type="term" value="F:oxidoreductase activity"/>
    <property type="evidence" value="ECO:0007669"/>
    <property type="project" value="UniProtKB-KW"/>
</dbReference>
<reference evidence="3" key="1">
    <citation type="submission" date="2023-07" db="EMBL/GenBank/DDBJ databases">
        <title>Sequencing the genomes of 1000 actinobacteria strains.</title>
        <authorList>
            <person name="Klenk H.-P."/>
        </authorList>
    </citation>
    <scope>NUCLEOTIDE SEQUENCE</scope>
    <source>
        <strain evidence="3">DSM 45977</strain>
    </source>
</reference>
<dbReference type="EMBL" id="JAVDXW010000001">
    <property type="protein sequence ID" value="MDR7301079.1"/>
    <property type="molecule type" value="Genomic_DNA"/>
</dbReference>
<dbReference type="PANTHER" id="PTHR24321:SF8">
    <property type="entry name" value="ESTRADIOL 17-BETA-DEHYDROGENASE 8-RELATED"/>
    <property type="match status" value="1"/>
</dbReference>
<evidence type="ECO:0000256" key="2">
    <source>
        <dbReference type="ARBA" id="ARBA00023002"/>
    </source>
</evidence>
<dbReference type="InterPro" id="IPR020904">
    <property type="entry name" value="Sc_DH/Rdtase_CS"/>
</dbReference>
<dbReference type="SUPFAM" id="SSF51735">
    <property type="entry name" value="NAD(P)-binding Rossmann-fold domains"/>
    <property type="match status" value="1"/>
</dbReference>
<name>A0AAE3ZDI1_9ACTN</name>
<keyword evidence="2" id="KW-0560">Oxidoreductase</keyword>
<dbReference type="Pfam" id="PF13561">
    <property type="entry name" value="adh_short_C2"/>
    <property type="match status" value="1"/>
</dbReference>
<dbReference type="PRINTS" id="PR00081">
    <property type="entry name" value="GDHRDH"/>
</dbReference>
<dbReference type="PROSITE" id="PS00061">
    <property type="entry name" value="ADH_SHORT"/>
    <property type="match status" value="1"/>
</dbReference>
<dbReference type="Gene3D" id="3.40.50.720">
    <property type="entry name" value="NAD(P)-binding Rossmann-like Domain"/>
    <property type="match status" value="1"/>
</dbReference>
<organism evidence="3 4">
    <name type="scientific">Haloactinomyces albus</name>
    <dbReference type="NCBI Taxonomy" id="1352928"/>
    <lineage>
        <taxon>Bacteria</taxon>
        <taxon>Bacillati</taxon>
        <taxon>Actinomycetota</taxon>
        <taxon>Actinomycetes</taxon>
        <taxon>Actinopolysporales</taxon>
        <taxon>Actinopolysporaceae</taxon>
        <taxon>Haloactinomyces</taxon>
    </lineage>
</organism>
<proteinExistence type="inferred from homology"/>
<keyword evidence="4" id="KW-1185">Reference proteome</keyword>
<dbReference type="PANTHER" id="PTHR24321">
    <property type="entry name" value="DEHYDROGENASES, SHORT CHAIN"/>
    <property type="match status" value="1"/>
</dbReference>
<protein>
    <submittedName>
        <fullName evidence="3">NAD(P)-dependent dehydrogenase (Short-subunit alcohol dehydrogenase family)</fullName>
    </submittedName>
</protein>
<gene>
    <name evidence="3" type="ORF">JOF55_001260</name>
</gene>
<comment type="caution">
    <text evidence="3">The sequence shown here is derived from an EMBL/GenBank/DDBJ whole genome shotgun (WGS) entry which is preliminary data.</text>
</comment>
<dbReference type="Proteomes" id="UP001180845">
    <property type="component" value="Unassembled WGS sequence"/>
</dbReference>
<evidence type="ECO:0000256" key="1">
    <source>
        <dbReference type="ARBA" id="ARBA00006484"/>
    </source>
</evidence>
<dbReference type="InterPro" id="IPR002347">
    <property type="entry name" value="SDR_fam"/>
</dbReference>
<evidence type="ECO:0000313" key="3">
    <source>
        <dbReference type="EMBL" id="MDR7301079.1"/>
    </source>
</evidence>
<dbReference type="AlphaFoldDB" id="A0AAE3ZDI1"/>
<dbReference type="InterPro" id="IPR036291">
    <property type="entry name" value="NAD(P)-bd_dom_sf"/>
</dbReference>
<accession>A0AAE3ZDI1</accession>
<comment type="similarity">
    <text evidence="1">Belongs to the short-chain dehydrogenases/reductases (SDR) family.</text>
</comment>